<evidence type="ECO:0000256" key="3">
    <source>
        <dbReference type="ARBA" id="ARBA00022763"/>
    </source>
</evidence>
<evidence type="ECO:0000256" key="5">
    <source>
        <dbReference type="ARBA" id="ARBA00023204"/>
    </source>
</evidence>
<evidence type="ECO:0000256" key="6">
    <source>
        <dbReference type="ARBA" id="ARBA00023242"/>
    </source>
</evidence>
<dbReference type="AlphaFoldDB" id="A0AA48L2S2"/>
<name>A0AA48L2S2_9TREE</name>
<feature type="compositionally biased region" description="Basic residues" evidence="8">
    <location>
        <begin position="224"/>
        <end position="243"/>
    </location>
</feature>
<evidence type="ECO:0000256" key="1">
    <source>
        <dbReference type="ARBA" id="ARBA00004123"/>
    </source>
</evidence>
<keyword evidence="3" id="KW-0227">DNA damage</keyword>
<feature type="compositionally biased region" description="Acidic residues" evidence="8">
    <location>
        <begin position="134"/>
        <end position="172"/>
    </location>
</feature>
<keyword evidence="4" id="KW-0233">DNA recombination</keyword>
<evidence type="ECO:0000313" key="9">
    <source>
        <dbReference type="EMBL" id="BEI90278.1"/>
    </source>
</evidence>
<feature type="region of interest" description="Disordered" evidence="8">
    <location>
        <begin position="1"/>
        <end position="41"/>
    </location>
</feature>
<dbReference type="GO" id="GO:0006260">
    <property type="term" value="P:DNA replication"/>
    <property type="evidence" value="ECO:0007669"/>
    <property type="project" value="InterPro"/>
</dbReference>
<comment type="subcellular location">
    <subcellularLocation>
        <location evidence="1">Nucleus</location>
    </subcellularLocation>
</comment>
<evidence type="ECO:0000256" key="7">
    <source>
        <dbReference type="ARBA" id="ARBA00029496"/>
    </source>
</evidence>
<sequence length="330" mass="36597">MCTPSSTLGRLVISSPGPSPGSPTRRAQQEVIDLCSSSPSPPRAYSPFDWEYGDGAVLEFDPGPDWEYHSPDDHEVDAESVAPSVSRSDAGLKLSDIEWGGDDIEWGGDAVLVWDGEYDDGDEVRFVEQGQGSEYEDEGDEGDEEDEDEEEDEELGEDDYEVHDIDGSDDEASSGSSNRMPVYNNWDIPKLQHLVKGYGYRPSKDRKVLVKLATECWAALHPAPKSRTKNKGKQTKPKPKLKTKAANDEAVGPVGPDPALDILFYNLLTSDDALYARILRYEPLPFDELVSHAVAAGINSRGWRPRLKKFLDLKGVTYFTADPTAPRRRY</sequence>
<accession>A0AA48L2S2</accession>
<proteinExistence type="inferred from homology"/>
<dbReference type="GO" id="GO:0006310">
    <property type="term" value="P:DNA recombination"/>
    <property type="evidence" value="ECO:0007669"/>
    <property type="project" value="UniProtKB-KW"/>
</dbReference>
<dbReference type="InterPro" id="IPR018574">
    <property type="entry name" value="Structure-sp_endonuc_su_Slx4"/>
</dbReference>
<evidence type="ECO:0000256" key="4">
    <source>
        <dbReference type="ARBA" id="ARBA00023172"/>
    </source>
</evidence>
<dbReference type="GO" id="GO:0006281">
    <property type="term" value="P:DNA repair"/>
    <property type="evidence" value="ECO:0007669"/>
    <property type="project" value="UniProtKB-KW"/>
</dbReference>
<keyword evidence="5" id="KW-0234">DNA repair</keyword>
<reference evidence="9" key="1">
    <citation type="journal article" date="2023" name="BMC Genomics">
        <title>Chromosome-level genome assemblies of Cutaneotrichosporon spp. (Trichosporonales, Basidiomycota) reveal imbalanced evolution between nucleotide sequences and chromosome synteny.</title>
        <authorList>
            <person name="Kobayashi Y."/>
            <person name="Kayamori A."/>
            <person name="Aoki K."/>
            <person name="Shiwa Y."/>
            <person name="Matsutani M."/>
            <person name="Fujita N."/>
            <person name="Sugita T."/>
            <person name="Iwasaki W."/>
            <person name="Tanaka N."/>
            <person name="Takashima M."/>
        </authorList>
    </citation>
    <scope>NUCLEOTIDE SEQUENCE</scope>
    <source>
        <strain evidence="9">HIS019</strain>
    </source>
</reference>
<keyword evidence="6" id="KW-0539">Nucleus</keyword>
<comment type="similarity">
    <text evidence="2">Belongs to the SLX4 family.</text>
</comment>
<keyword evidence="10" id="KW-1185">Reference proteome</keyword>
<dbReference type="Proteomes" id="UP001233271">
    <property type="component" value="Chromosome 3"/>
</dbReference>
<feature type="region of interest" description="Disordered" evidence="8">
    <location>
        <begin position="62"/>
        <end position="88"/>
    </location>
</feature>
<organism evidence="9 10">
    <name type="scientific">Cutaneotrichosporon cavernicola</name>
    <dbReference type="NCBI Taxonomy" id="279322"/>
    <lineage>
        <taxon>Eukaryota</taxon>
        <taxon>Fungi</taxon>
        <taxon>Dikarya</taxon>
        <taxon>Basidiomycota</taxon>
        <taxon>Agaricomycotina</taxon>
        <taxon>Tremellomycetes</taxon>
        <taxon>Trichosporonales</taxon>
        <taxon>Trichosporonaceae</taxon>
        <taxon>Cutaneotrichosporon</taxon>
    </lineage>
</organism>
<evidence type="ECO:0000256" key="2">
    <source>
        <dbReference type="ARBA" id="ARBA00006661"/>
    </source>
</evidence>
<evidence type="ECO:0000256" key="8">
    <source>
        <dbReference type="SAM" id="MobiDB-lite"/>
    </source>
</evidence>
<dbReference type="GeneID" id="85494148"/>
<dbReference type="EMBL" id="AP028214">
    <property type="protein sequence ID" value="BEI90278.1"/>
    <property type="molecule type" value="Genomic_DNA"/>
</dbReference>
<gene>
    <name evidence="9" type="ORF">CcaverHIS019_0303480</name>
</gene>
<dbReference type="RefSeq" id="XP_060455543.1">
    <property type="nucleotide sequence ID" value="XM_060598783.1"/>
</dbReference>
<dbReference type="Pfam" id="PF09494">
    <property type="entry name" value="Slx4"/>
    <property type="match status" value="1"/>
</dbReference>
<dbReference type="GO" id="GO:0033557">
    <property type="term" value="C:Slx1-Slx4 complex"/>
    <property type="evidence" value="ECO:0007669"/>
    <property type="project" value="InterPro"/>
</dbReference>
<evidence type="ECO:0000313" key="10">
    <source>
        <dbReference type="Proteomes" id="UP001233271"/>
    </source>
</evidence>
<feature type="region of interest" description="Disordered" evidence="8">
    <location>
        <begin position="223"/>
        <end position="252"/>
    </location>
</feature>
<feature type="region of interest" description="Disordered" evidence="8">
    <location>
        <begin position="125"/>
        <end position="182"/>
    </location>
</feature>
<dbReference type="KEGG" id="ccac:CcaHIS019_0303480"/>
<protein>
    <recommendedName>
        <fullName evidence="7">Structure-specific endonuclease subunit SLX4</fullName>
    </recommendedName>
</protein>